<dbReference type="OrthoDB" id="115198at2759"/>
<evidence type="ECO:0000256" key="6">
    <source>
        <dbReference type="ARBA" id="ARBA00022968"/>
    </source>
</evidence>
<dbReference type="GO" id="GO:0000139">
    <property type="term" value="C:Golgi membrane"/>
    <property type="evidence" value="ECO:0007669"/>
    <property type="project" value="UniProtKB-SubCell"/>
</dbReference>
<sequence>MLERRPLWGLIVLLNVCFVIWRMQEPALLSVEYDGSGAGSVVNSQPNYEGQHASRNHQQIGDKQLQPIWPPRPKDLALRNAREPPQQHQQQQLYAGKHLLAESAEVYESAVKVTRKADDDNSLLHISGHISSSTGTSTNSMSSSSSSSSRFSSTSRKNKSKQLFKVYATTSSRKSTPSPLVTAATLRNNADLPATTTLSARAYTFPPDDFHQLIDLHDFTYLINQNGCSRDIQALILVHSAPANEEKRRLIRDTWANTDILPLVNGVMPLRVIFLLGTVDSEALQLDIDRENFENGDIVQGSFVDSYRNMTYKHVMAFKWFLYNCAHAQILIKADDDVYVNTPQLLIYLAGVSTAGSDGPVEGVAKRTSSVAAADALATAAITTIQQSTADNDSRSFEDHTIENSSSSSSNSGTSTSSTSNMSNSNSSHANQRYGAELKTHSKNTTQFNAAQMLFRHPHELLLCKTTLNAMVKRSYRSKWRVSAHEFPGRYYPPYCPGFAIIYSPDVAWALYNAAQKSNYFWIDDVHITGVLAQNLSIAITNAKEYILYESDCDDLLNDVVRSDDVEFLYAWHLINPQQMQKLWELYLAKAQRYFSVAPKSWRWRRGATRQQTSYNPTDFNKFKSYR</sequence>
<feature type="chain" id="PRO_5032739099" evidence="11">
    <location>
        <begin position="23"/>
        <end position="627"/>
    </location>
</feature>
<evidence type="ECO:0000256" key="8">
    <source>
        <dbReference type="ARBA" id="ARBA00023034"/>
    </source>
</evidence>
<keyword evidence="5" id="KW-0812">Transmembrane</keyword>
<keyword evidence="4" id="KW-0808">Transferase</keyword>
<keyword evidence="6" id="KW-0735">Signal-anchor</keyword>
<evidence type="ECO:0000256" key="11">
    <source>
        <dbReference type="SAM" id="SignalP"/>
    </source>
</evidence>
<name>A0A811UX86_CERCA</name>
<feature type="region of interest" description="Disordered" evidence="10">
    <location>
        <begin position="42"/>
        <end position="92"/>
    </location>
</feature>
<dbReference type="GO" id="GO:0016758">
    <property type="term" value="F:hexosyltransferase activity"/>
    <property type="evidence" value="ECO:0007669"/>
    <property type="project" value="InterPro"/>
</dbReference>
<keyword evidence="7" id="KW-1133">Transmembrane helix</keyword>
<feature type="region of interest" description="Disordered" evidence="10">
    <location>
        <begin position="389"/>
        <end position="433"/>
    </location>
</feature>
<reference evidence="12" key="1">
    <citation type="submission" date="2020-11" db="EMBL/GenBank/DDBJ databases">
        <authorList>
            <person name="Whitehead M."/>
        </authorList>
    </citation>
    <scope>NUCLEOTIDE SEQUENCE</scope>
    <source>
        <strain evidence="12">EGII</strain>
    </source>
</reference>
<comment type="similarity">
    <text evidence="2">Belongs to the glycosyltransferase 31 family.</text>
</comment>
<evidence type="ECO:0000313" key="13">
    <source>
        <dbReference type="Proteomes" id="UP000606786"/>
    </source>
</evidence>
<evidence type="ECO:0000256" key="9">
    <source>
        <dbReference type="ARBA" id="ARBA00023136"/>
    </source>
</evidence>
<dbReference type="Pfam" id="PF01762">
    <property type="entry name" value="Galactosyl_T"/>
    <property type="match status" value="2"/>
</dbReference>
<keyword evidence="11" id="KW-0732">Signal</keyword>
<evidence type="ECO:0000256" key="4">
    <source>
        <dbReference type="ARBA" id="ARBA00022679"/>
    </source>
</evidence>
<dbReference type="EMBL" id="CAJHJT010000034">
    <property type="protein sequence ID" value="CAD7003799.1"/>
    <property type="molecule type" value="Genomic_DNA"/>
</dbReference>
<organism evidence="12 13">
    <name type="scientific">Ceratitis capitata</name>
    <name type="common">Mediterranean fruit fly</name>
    <name type="synonym">Tephritis capitata</name>
    <dbReference type="NCBI Taxonomy" id="7213"/>
    <lineage>
        <taxon>Eukaryota</taxon>
        <taxon>Metazoa</taxon>
        <taxon>Ecdysozoa</taxon>
        <taxon>Arthropoda</taxon>
        <taxon>Hexapoda</taxon>
        <taxon>Insecta</taxon>
        <taxon>Pterygota</taxon>
        <taxon>Neoptera</taxon>
        <taxon>Endopterygota</taxon>
        <taxon>Diptera</taxon>
        <taxon>Brachycera</taxon>
        <taxon>Muscomorpha</taxon>
        <taxon>Tephritoidea</taxon>
        <taxon>Tephritidae</taxon>
        <taxon>Ceratitis</taxon>
        <taxon>Ceratitis</taxon>
    </lineage>
</organism>
<evidence type="ECO:0000256" key="10">
    <source>
        <dbReference type="SAM" id="MobiDB-lite"/>
    </source>
</evidence>
<proteinExistence type="inferred from homology"/>
<evidence type="ECO:0000256" key="5">
    <source>
        <dbReference type="ARBA" id="ARBA00022692"/>
    </source>
</evidence>
<keyword evidence="3" id="KW-0328">Glycosyltransferase</keyword>
<feature type="compositionally biased region" description="Low complexity" evidence="10">
    <location>
        <begin position="404"/>
        <end position="428"/>
    </location>
</feature>
<evidence type="ECO:0000313" key="12">
    <source>
        <dbReference type="EMBL" id="CAD7003799.1"/>
    </source>
</evidence>
<accession>A0A811UX86</accession>
<gene>
    <name evidence="12" type="ORF">CCAP1982_LOCUS12232</name>
</gene>
<feature type="compositionally biased region" description="Low complexity" evidence="10">
    <location>
        <begin position="128"/>
        <end position="155"/>
    </location>
</feature>
<evidence type="ECO:0000256" key="7">
    <source>
        <dbReference type="ARBA" id="ARBA00022989"/>
    </source>
</evidence>
<dbReference type="PANTHER" id="PTHR11214:SF376">
    <property type="entry name" value="HEXOSYLTRANSFERASE"/>
    <property type="match status" value="1"/>
</dbReference>
<dbReference type="GO" id="GO:0006493">
    <property type="term" value="P:protein O-linked glycosylation"/>
    <property type="evidence" value="ECO:0007669"/>
    <property type="project" value="TreeGrafter"/>
</dbReference>
<feature type="region of interest" description="Disordered" evidence="10">
    <location>
        <begin position="128"/>
        <end position="156"/>
    </location>
</feature>
<keyword evidence="8" id="KW-0333">Golgi apparatus</keyword>
<feature type="compositionally biased region" description="Basic and acidic residues" evidence="10">
    <location>
        <begin position="392"/>
        <end position="402"/>
    </location>
</feature>
<evidence type="ECO:0000256" key="1">
    <source>
        <dbReference type="ARBA" id="ARBA00004323"/>
    </source>
</evidence>
<protein>
    <submittedName>
        <fullName evidence="12">(Mediterranean fruit fly) hypothetical protein</fullName>
    </submittedName>
</protein>
<feature type="compositionally biased region" description="Basic and acidic residues" evidence="10">
    <location>
        <begin position="72"/>
        <end position="82"/>
    </location>
</feature>
<comment type="caution">
    <text evidence="12">The sequence shown here is derived from an EMBL/GenBank/DDBJ whole genome shotgun (WGS) entry which is preliminary data.</text>
</comment>
<dbReference type="PANTHER" id="PTHR11214">
    <property type="entry name" value="BETA-1,3-N-ACETYLGLUCOSAMINYLTRANSFERASE"/>
    <property type="match status" value="1"/>
</dbReference>
<feature type="signal peptide" evidence="11">
    <location>
        <begin position="1"/>
        <end position="22"/>
    </location>
</feature>
<evidence type="ECO:0000256" key="3">
    <source>
        <dbReference type="ARBA" id="ARBA00022676"/>
    </source>
</evidence>
<keyword evidence="13" id="KW-1185">Reference proteome</keyword>
<dbReference type="AlphaFoldDB" id="A0A811UX86"/>
<evidence type="ECO:0000256" key="2">
    <source>
        <dbReference type="ARBA" id="ARBA00008661"/>
    </source>
</evidence>
<keyword evidence="9" id="KW-0472">Membrane</keyword>
<dbReference type="InterPro" id="IPR002659">
    <property type="entry name" value="Glyco_trans_31"/>
</dbReference>
<dbReference type="Proteomes" id="UP000606786">
    <property type="component" value="Unassembled WGS sequence"/>
</dbReference>
<comment type="subcellular location">
    <subcellularLocation>
        <location evidence="1">Golgi apparatus membrane</location>
        <topology evidence="1">Single-pass type II membrane protein</topology>
    </subcellularLocation>
</comment>
<dbReference type="Gene3D" id="3.90.550.50">
    <property type="match status" value="1"/>
</dbReference>